<evidence type="ECO:0000313" key="2">
    <source>
        <dbReference type="EMBL" id="KAK0391875.1"/>
    </source>
</evidence>
<accession>A0AA39GQV2</accession>
<dbReference type="Proteomes" id="UP001175261">
    <property type="component" value="Unassembled WGS sequence"/>
</dbReference>
<reference evidence="2" key="1">
    <citation type="submission" date="2022-10" db="EMBL/GenBank/DDBJ databases">
        <title>Determination and structural analysis of whole genome sequence of Sarocladium strictum F4-1.</title>
        <authorList>
            <person name="Hu L."/>
            <person name="Jiang Y."/>
        </authorList>
    </citation>
    <scope>NUCLEOTIDE SEQUENCE</scope>
    <source>
        <strain evidence="2">F4-1</strain>
    </source>
</reference>
<comment type="caution">
    <text evidence="2">The sequence shown here is derived from an EMBL/GenBank/DDBJ whole genome shotgun (WGS) entry which is preliminary data.</text>
</comment>
<name>A0AA39GQV2_SARSR</name>
<feature type="region of interest" description="Disordered" evidence="1">
    <location>
        <begin position="186"/>
        <end position="288"/>
    </location>
</feature>
<protein>
    <submittedName>
        <fullName evidence="2">Uncharacterized protein</fullName>
    </submittedName>
</protein>
<feature type="compositionally biased region" description="Polar residues" evidence="1">
    <location>
        <begin position="233"/>
        <end position="248"/>
    </location>
</feature>
<evidence type="ECO:0000313" key="3">
    <source>
        <dbReference type="Proteomes" id="UP001175261"/>
    </source>
</evidence>
<feature type="compositionally biased region" description="Gly residues" evidence="1">
    <location>
        <begin position="260"/>
        <end position="282"/>
    </location>
</feature>
<organism evidence="2 3">
    <name type="scientific">Sarocladium strictum</name>
    <name type="common">Black bundle disease fungus</name>
    <name type="synonym">Acremonium strictum</name>
    <dbReference type="NCBI Taxonomy" id="5046"/>
    <lineage>
        <taxon>Eukaryota</taxon>
        <taxon>Fungi</taxon>
        <taxon>Dikarya</taxon>
        <taxon>Ascomycota</taxon>
        <taxon>Pezizomycotina</taxon>
        <taxon>Sordariomycetes</taxon>
        <taxon>Hypocreomycetidae</taxon>
        <taxon>Hypocreales</taxon>
        <taxon>Sarocladiaceae</taxon>
        <taxon>Sarocladium</taxon>
    </lineage>
</organism>
<keyword evidence="3" id="KW-1185">Reference proteome</keyword>
<dbReference type="AlphaFoldDB" id="A0AA39GQV2"/>
<evidence type="ECO:0000256" key="1">
    <source>
        <dbReference type="SAM" id="MobiDB-lite"/>
    </source>
</evidence>
<proteinExistence type="predicted"/>
<sequence>MGFSCEFSTYILRPMDVLNRQRVQLPGPLTLSLSIIPPFPSGFSRSPMSSHKSFFLLALCLAPGIYAAPERNCKRALQARATPVTVTNTLPTKSIVSPEDAQCTVTYTTALPSLCTNAAGVETGVSDHTYTMTFGCDGSAGSPCVLPASPEACPPGFKVTTTVCDTCAGGPVTYTLTVPDTAAATATGQASSGKPHGASGSEHDISAPGEAGKPKVPGPAPSSVPGDAKGNAPASSPETHPGASSSEGEQPEGGDSKGDNVGGTGANSGSGSVSGSGSGSVSGSGETVGVSAASSAQSDILRAVEILLVSAIFVGINM</sequence>
<dbReference type="EMBL" id="JAPDFR010000001">
    <property type="protein sequence ID" value="KAK0391875.1"/>
    <property type="molecule type" value="Genomic_DNA"/>
</dbReference>
<gene>
    <name evidence="2" type="ORF">NLU13_1373</name>
</gene>